<feature type="region of interest" description="Disordered" evidence="6">
    <location>
        <begin position="33"/>
        <end position="207"/>
    </location>
</feature>
<feature type="chain" id="PRO_5043534623" evidence="7">
    <location>
        <begin position="26"/>
        <end position="464"/>
    </location>
</feature>
<evidence type="ECO:0000256" key="4">
    <source>
        <dbReference type="ARBA" id="ARBA00023157"/>
    </source>
</evidence>
<evidence type="ECO:0000256" key="3">
    <source>
        <dbReference type="ARBA" id="ARBA00022737"/>
    </source>
</evidence>
<keyword evidence="4" id="KW-1015">Disulfide bond</keyword>
<dbReference type="SMART" id="SM00494">
    <property type="entry name" value="ChtBD2"/>
    <property type="match status" value="3"/>
</dbReference>
<keyword evidence="3" id="KW-0677">Repeat</keyword>
<proteinExistence type="predicted"/>
<keyword evidence="1" id="KW-0147">Chitin-binding</keyword>
<feature type="compositionally biased region" description="Acidic residues" evidence="6">
    <location>
        <begin position="77"/>
        <end position="93"/>
    </location>
</feature>
<name>A0A7R8ZQJ2_9CRUS</name>
<dbReference type="PANTHER" id="PTHR23301:SF104">
    <property type="entry name" value="BCDNA.GH02976"/>
    <property type="match status" value="1"/>
</dbReference>
<keyword evidence="2 7" id="KW-0732">Signal</keyword>
<evidence type="ECO:0000256" key="1">
    <source>
        <dbReference type="ARBA" id="ARBA00022669"/>
    </source>
</evidence>
<dbReference type="PROSITE" id="PS50940">
    <property type="entry name" value="CHIT_BIND_II"/>
    <property type="match status" value="3"/>
</dbReference>
<gene>
    <name evidence="8" type="ORF">CTOB1V02_LOCUS5801</name>
</gene>
<dbReference type="EMBL" id="OB661304">
    <property type="protein sequence ID" value="CAD7227907.1"/>
    <property type="molecule type" value="Genomic_DNA"/>
</dbReference>
<dbReference type="Gene3D" id="2.170.140.10">
    <property type="entry name" value="Chitin binding domain"/>
    <property type="match status" value="3"/>
</dbReference>
<accession>A0A7R8ZQJ2</accession>
<dbReference type="AlphaFoldDB" id="A0A7R8ZQJ2"/>
<evidence type="ECO:0000256" key="5">
    <source>
        <dbReference type="ARBA" id="ARBA00023180"/>
    </source>
</evidence>
<dbReference type="Pfam" id="PF01607">
    <property type="entry name" value="CBM_14"/>
    <property type="match status" value="3"/>
</dbReference>
<feature type="region of interest" description="Disordered" evidence="6">
    <location>
        <begin position="433"/>
        <end position="464"/>
    </location>
</feature>
<dbReference type="InterPro" id="IPR036508">
    <property type="entry name" value="Chitin-bd_dom_sf"/>
</dbReference>
<reference evidence="8" key="1">
    <citation type="submission" date="2020-11" db="EMBL/GenBank/DDBJ databases">
        <authorList>
            <person name="Tran Van P."/>
        </authorList>
    </citation>
    <scope>NUCLEOTIDE SEQUENCE</scope>
</reference>
<feature type="compositionally biased region" description="Polar residues" evidence="6">
    <location>
        <begin position="33"/>
        <end position="43"/>
    </location>
</feature>
<feature type="signal peptide" evidence="7">
    <location>
        <begin position="1"/>
        <end position="25"/>
    </location>
</feature>
<evidence type="ECO:0000256" key="2">
    <source>
        <dbReference type="ARBA" id="ARBA00022729"/>
    </source>
</evidence>
<dbReference type="InterPro" id="IPR002557">
    <property type="entry name" value="Chitin-bd_dom"/>
</dbReference>
<sequence length="464" mass="51947">MEKQVTFLVVLYYFVMFFLDCGVDCQRRGPQFDQTSLRESVQATEEEEPEPDNSRSRSRGPQFTRFRGPQFVREEQPSEPEGGDYIDLAEDIEAVSRPQPGLRSRGPQYQRPPPRKKAPPEPDAPTQEDLPEKAPPVVEREPPRAGSETPRTPTRRGNPIRGSSNFGLKDGASDSISDNNLNDREKNDQEAQTELTPQDIKEVFGGEPNIGDISAGSEGQDFVSECPLPNGFFADAFDCDRYYECKSNVIQERRCPDGQVFNDYSVLFGRCDFPFNVDCTDRPGLQPAKSSPNCPRENGYFSHPDPTKCTEFFFCTDGVANPITCPGGLIFDPSKGSCGWPEEVKRKGCAGEDIYQFECPETALKDAQAQGQQHPRYVDVYDCQFFYICIDGKVPRKNGCPLGQVFNDVTGSCDEPKNVPDCADWYEGDSHATTTTTRPITTQRSRLRAGSAYKRTPVKPNRRS</sequence>
<evidence type="ECO:0000313" key="8">
    <source>
        <dbReference type="EMBL" id="CAD7227907.1"/>
    </source>
</evidence>
<keyword evidence="5" id="KW-0325">Glycoprotein</keyword>
<dbReference type="SUPFAM" id="SSF57625">
    <property type="entry name" value="Invertebrate chitin-binding proteins"/>
    <property type="match status" value="3"/>
</dbReference>
<dbReference type="GO" id="GO:0008061">
    <property type="term" value="F:chitin binding"/>
    <property type="evidence" value="ECO:0007669"/>
    <property type="project" value="UniProtKB-KW"/>
</dbReference>
<feature type="compositionally biased region" description="Low complexity" evidence="6">
    <location>
        <begin position="433"/>
        <end position="442"/>
    </location>
</feature>
<protein>
    <submittedName>
        <fullName evidence="8">Uncharacterized protein</fullName>
    </submittedName>
</protein>
<organism evidence="8">
    <name type="scientific">Cyprideis torosa</name>
    <dbReference type="NCBI Taxonomy" id="163714"/>
    <lineage>
        <taxon>Eukaryota</taxon>
        <taxon>Metazoa</taxon>
        <taxon>Ecdysozoa</taxon>
        <taxon>Arthropoda</taxon>
        <taxon>Crustacea</taxon>
        <taxon>Oligostraca</taxon>
        <taxon>Ostracoda</taxon>
        <taxon>Podocopa</taxon>
        <taxon>Podocopida</taxon>
        <taxon>Cytherocopina</taxon>
        <taxon>Cytheroidea</taxon>
        <taxon>Cytherideidae</taxon>
        <taxon>Cyprideis</taxon>
    </lineage>
</organism>
<dbReference type="PANTHER" id="PTHR23301">
    <property type="entry name" value="CHITIN BINDING PERITROPHIN-A"/>
    <property type="match status" value="1"/>
</dbReference>
<evidence type="ECO:0000256" key="6">
    <source>
        <dbReference type="SAM" id="MobiDB-lite"/>
    </source>
</evidence>
<dbReference type="OrthoDB" id="439917at2759"/>
<dbReference type="InterPro" id="IPR051940">
    <property type="entry name" value="Chitin_bind-dev_reg"/>
</dbReference>
<dbReference type="GO" id="GO:0005576">
    <property type="term" value="C:extracellular region"/>
    <property type="evidence" value="ECO:0007669"/>
    <property type="project" value="InterPro"/>
</dbReference>
<evidence type="ECO:0000256" key="7">
    <source>
        <dbReference type="SAM" id="SignalP"/>
    </source>
</evidence>